<organism evidence="2 3">
    <name type="scientific">Cruoricaptor ignavus</name>
    <dbReference type="NCBI Taxonomy" id="1118202"/>
    <lineage>
        <taxon>Bacteria</taxon>
        <taxon>Pseudomonadati</taxon>
        <taxon>Bacteroidota</taxon>
        <taxon>Flavobacteriia</taxon>
        <taxon>Flavobacteriales</taxon>
        <taxon>Weeksellaceae</taxon>
        <taxon>Cruoricaptor</taxon>
    </lineage>
</organism>
<evidence type="ECO:0000313" key="2">
    <source>
        <dbReference type="EMBL" id="SHI91190.1"/>
    </source>
</evidence>
<dbReference type="RefSeq" id="WP_073179662.1">
    <property type="nucleotide sequence ID" value="NZ_FQYI01000006.1"/>
</dbReference>
<keyword evidence="3" id="KW-1185">Reference proteome</keyword>
<accession>A0A1M6F0I2</accession>
<dbReference type="InterPro" id="IPR035093">
    <property type="entry name" value="RelE/ParE_toxin_dom_sf"/>
</dbReference>
<reference evidence="2 3" key="1">
    <citation type="submission" date="2016-11" db="EMBL/GenBank/DDBJ databases">
        <authorList>
            <person name="Jaros S."/>
            <person name="Januszkiewicz K."/>
            <person name="Wedrychowicz H."/>
        </authorList>
    </citation>
    <scope>NUCLEOTIDE SEQUENCE [LARGE SCALE GENOMIC DNA]</scope>
    <source>
        <strain evidence="2 3">DSM 25479</strain>
    </source>
</reference>
<evidence type="ECO:0000256" key="1">
    <source>
        <dbReference type="ARBA" id="ARBA00022649"/>
    </source>
</evidence>
<gene>
    <name evidence="2" type="ORF">SAMN05443429_10660</name>
</gene>
<name>A0A1M6F0I2_9FLAO</name>
<evidence type="ECO:0000313" key="3">
    <source>
        <dbReference type="Proteomes" id="UP000184335"/>
    </source>
</evidence>
<dbReference type="InterPro" id="IPR007712">
    <property type="entry name" value="RelE/ParE_toxin"/>
</dbReference>
<dbReference type="OrthoDB" id="595476at2"/>
<dbReference type="AlphaFoldDB" id="A0A1M6F0I2"/>
<dbReference type="EMBL" id="FQYI01000006">
    <property type="protein sequence ID" value="SHI91190.1"/>
    <property type="molecule type" value="Genomic_DNA"/>
</dbReference>
<keyword evidence="1" id="KW-1277">Toxin-antitoxin system</keyword>
<dbReference type="Proteomes" id="UP000184335">
    <property type="component" value="Unassembled WGS sequence"/>
</dbReference>
<dbReference type="Pfam" id="PF05016">
    <property type="entry name" value="ParE_toxin"/>
    <property type="match status" value="1"/>
</dbReference>
<dbReference type="Gene3D" id="3.30.2310.20">
    <property type="entry name" value="RelE-like"/>
    <property type="match status" value="1"/>
</dbReference>
<proteinExistence type="predicted"/>
<dbReference type="STRING" id="1118202.SAMN05443429_10660"/>
<protein>
    <submittedName>
        <fullName evidence="2">Plasmid stabilization system protein ParE</fullName>
    </submittedName>
</protein>
<sequence>MDFSWKSIIRPSAYLDIEEAADYYFAIEPKLARRFIISFHKTVEKILVNPLGYEIKFSGKIRTVLVKNFPYKIYFVVMDETVVILAVLHAKSLREKRFLDL</sequence>